<sequence>MKVTFSFYNVLRRILMKKIFSCLLAAGLLAGQMPADACTGIAFKTTDGAQLQARTIEWGGFSLESQLVIMGRGQQNTSLTPQGQNGLSWKNKYGAVGISVVKAPFIGEGVNEKGLAAGIFYFSGYGSLAPFNPKRAKKSVADVELVRWMLTNFATVDEVIKGLKKIDIVTIYPPQEGQKTASTGHWRIADATGRSIVLEIENNGERHIYENTVGVLTNSPSFPWQVTHLKNYVHLQAGDVKPVSYGDTTLAAFGAGAGMWGLPGDITPPSRFVRAFFYLHTAPQAPTAQAGVLQAFHILNNFDIPIGVEFAAGEKIPDLPSATQWTSVTNMTRPAFYYRTMNNSQIRQIDLTKIDFASVSSQVLPLDKTPEQIEALSF</sequence>
<dbReference type="Proteomes" id="UP000196368">
    <property type="component" value="Unassembled WGS sequence"/>
</dbReference>
<feature type="domain" description="Choloylglycine hydrolase/NAAA C-terminal" evidence="4">
    <location>
        <begin position="38"/>
        <end position="356"/>
    </location>
</feature>
<dbReference type="InterPro" id="IPR052193">
    <property type="entry name" value="Peptidase_C59"/>
</dbReference>
<keyword evidence="3" id="KW-0732">Signal</keyword>
<dbReference type="Pfam" id="PF02275">
    <property type="entry name" value="CBAH"/>
    <property type="match status" value="1"/>
</dbReference>
<organism evidence="5 6">
    <name type="scientific">Candidatus Avelusimicrobium gallicola</name>
    <dbReference type="NCBI Taxonomy" id="2562704"/>
    <lineage>
        <taxon>Bacteria</taxon>
        <taxon>Pseudomonadati</taxon>
        <taxon>Elusimicrobiota</taxon>
        <taxon>Elusimicrobia</taxon>
        <taxon>Elusimicrobiales</taxon>
        <taxon>Elusimicrobiaceae</taxon>
        <taxon>Candidatus Avelusimicrobium</taxon>
    </lineage>
</organism>
<dbReference type="PANTHER" id="PTHR35527:SF2">
    <property type="entry name" value="HYDROLASE"/>
    <property type="match status" value="1"/>
</dbReference>
<gene>
    <name evidence="5" type="ORF">B5F75_01595</name>
</gene>
<dbReference type="SUPFAM" id="SSF56235">
    <property type="entry name" value="N-terminal nucleophile aminohydrolases (Ntn hydrolases)"/>
    <property type="match status" value="1"/>
</dbReference>
<dbReference type="EMBL" id="NFJD01000001">
    <property type="protein sequence ID" value="OUO57492.1"/>
    <property type="molecule type" value="Genomic_DNA"/>
</dbReference>
<feature type="signal peptide" evidence="3">
    <location>
        <begin position="1"/>
        <end position="37"/>
    </location>
</feature>
<evidence type="ECO:0000313" key="5">
    <source>
        <dbReference type="EMBL" id="OUO57492.1"/>
    </source>
</evidence>
<comment type="similarity">
    <text evidence="1">Belongs to the peptidase C59 family.</text>
</comment>
<proteinExistence type="inferred from homology"/>
<keyword evidence="6" id="KW-1185">Reference proteome</keyword>
<dbReference type="OrthoDB" id="9794717at2"/>
<dbReference type="InterPro" id="IPR029055">
    <property type="entry name" value="Ntn_hydrolases_N"/>
</dbReference>
<dbReference type="AlphaFoldDB" id="A0A1Y4DFR1"/>
<evidence type="ECO:0000256" key="2">
    <source>
        <dbReference type="ARBA" id="ARBA00022801"/>
    </source>
</evidence>
<dbReference type="InterPro" id="IPR029132">
    <property type="entry name" value="CBAH/NAAA_C"/>
</dbReference>
<feature type="chain" id="PRO_5013277475" evidence="3">
    <location>
        <begin position="38"/>
        <end position="378"/>
    </location>
</feature>
<accession>A0A1Y4DFR1</accession>
<evidence type="ECO:0000256" key="1">
    <source>
        <dbReference type="ARBA" id="ARBA00006625"/>
    </source>
</evidence>
<dbReference type="GO" id="GO:0016787">
    <property type="term" value="F:hydrolase activity"/>
    <property type="evidence" value="ECO:0007669"/>
    <property type="project" value="UniProtKB-KW"/>
</dbReference>
<reference evidence="6" key="1">
    <citation type="submission" date="2017-04" db="EMBL/GenBank/DDBJ databases">
        <title>Function of individual gut microbiota members based on whole genome sequencing of pure cultures obtained from chicken caecum.</title>
        <authorList>
            <person name="Medvecky M."/>
            <person name="Cejkova D."/>
            <person name="Polansky O."/>
            <person name="Karasova D."/>
            <person name="Kubasova T."/>
            <person name="Cizek A."/>
            <person name="Rychlik I."/>
        </authorList>
    </citation>
    <scope>NUCLEOTIDE SEQUENCE [LARGE SCALE GENOMIC DNA]</scope>
    <source>
        <strain evidence="6">An273</strain>
    </source>
</reference>
<comment type="caution">
    <text evidence="5">The sequence shown here is derived from an EMBL/GenBank/DDBJ whole genome shotgun (WGS) entry which is preliminary data.</text>
</comment>
<dbReference type="Gene3D" id="3.60.60.10">
    <property type="entry name" value="Penicillin V Acylase, Chain A"/>
    <property type="match status" value="1"/>
</dbReference>
<evidence type="ECO:0000259" key="4">
    <source>
        <dbReference type="Pfam" id="PF02275"/>
    </source>
</evidence>
<keyword evidence="2 5" id="KW-0378">Hydrolase</keyword>
<protein>
    <submittedName>
        <fullName evidence="5">Choloylglycine hydrolase</fullName>
    </submittedName>
</protein>
<dbReference type="PANTHER" id="PTHR35527">
    <property type="entry name" value="CHOLOYLGLYCINE HYDROLASE"/>
    <property type="match status" value="1"/>
</dbReference>
<name>A0A1Y4DFR1_9BACT</name>
<evidence type="ECO:0000256" key="3">
    <source>
        <dbReference type="SAM" id="SignalP"/>
    </source>
</evidence>
<evidence type="ECO:0000313" key="6">
    <source>
        <dbReference type="Proteomes" id="UP000196368"/>
    </source>
</evidence>
<dbReference type="CDD" id="cd00542">
    <property type="entry name" value="Ntn_PVA"/>
    <property type="match status" value="1"/>
</dbReference>